<dbReference type="PIRSF" id="PIRSF005650">
    <property type="entry name" value="Uridylate_kin"/>
    <property type="match status" value="1"/>
</dbReference>
<evidence type="ECO:0000256" key="8">
    <source>
        <dbReference type="ARBA" id="ARBA00022741"/>
    </source>
</evidence>
<evidence type="ECO:0000256" key="2">
    <source>
        <dbReference type="ARBA" id="ARBA00004791"/>
    </source>
</evidence>
<dbReference type="Gene3D" id="3.40.1160.10">
    <property type="entry name" value="Acetylglutamate kinase-like"/>
    <property type="match status" value="1"/>
</dbReference>
<evidence type="ECO:0000256" key="3">
    <source>
        <dbReference type="ARBA" id="ARBA00007614"/>
    </source>
</evidence>
<gene>
    <name evidence="15" type="ORF">AUK18_01340</name>
</gene>
<dbReference type="GO" id="GO:0005524">
    <property type="term" value="F:ATP binding"/>
    <property type="evidence" value="ECO:0007669"/>
    <property type="project" value="UniProtKB-KW"/>
</dbReference>
<keyword evidence="11" id="KW-0665">Pyrimidine biosynthesis</keyword>
<dbReference type="PANTHER" id="PTHR42833:SF4">
    <property type="entry name" value="URIDYLATE KINASE PUMPKIN, CHLOROPLASTIC"/>
    <property type="match status" value="1"/>
</dbReference>
<dbReference type="Proteomes" id="UP000183605">
    <property type="component" value="Unassembled WGS sequence"/>
</dbReference>
<evidence type="ECO:0000313" key="16">
    <source>
        <dbReference type="Proteomes" id="UP000183605"/>
    </source>
</evidence>
<evidence type="ECO:0000256" key="4">
    <source>
        <dbReference type="ARBA" id="ARBA00012899"/>
    </source>
</evidence>
<evidence type="ECO:0000259" key="14">
    <source>
        <dbReference type="Pfam" id="PF00696"/>
    </source>
</evidence>
<comment type="caution">
    <text evidence="15">The sequence shown here is derived from an EMBL/GenBank/DDBJ whole genome shotgun (WGS) entry which is preliminary data.</text>
</comment>
<dbReference type="GO" id="GO:0005737">
    <property type="term" value="C:cytoplasm"/>
    <property type="evidence" value="ECO:0007669"/>
    <property type="project" value="UniProtKB-SubCell"/>
</dbReference>
<evidence type="ECO:0000256" key="12">
    <source>
        <dbReference type="ARBA" id="ARBA00032092"/>
    </source>
</evidence>
<dbReference type="InterPro" id="IPR001048">
    <property type="entry name" value="Asp/Glu/Uridylate_kinase"/>
</dbReference>
<protein>
    <recommendedName>
        <fullName evidence="5">Uridylate kinase</fullName>
        <ecNumber evidence="4">2.7.4.22</ecNumber>
    </recommendedName>
    <alternativeName>
        <fullName evidence="12">Uridine monophosphate kinase</fullName>
    </alternativeName>
</protein>
<reference evidence="15 16" key="1">
    <citation type="journal article" date="2016" name="Environ. Microbiol.">
        <title>Genomic resolution of a cold subsurface aquifer community provides metabolic insights for novel microbes adapted to high CO concentrations.</title>
        <authorList>
            <person name="Probst A.J."/>
            <person name="Castelle C.J."/>
            <person name="Singh A."/>
            <person name="Brown C.T."/>
            <person name="Anantharaman K."/>
            <person name="Sharon I."/>
            <person name="Hug L.A."/>
            <person name="Burstein D."/>
            <person name="Emerson J.B."/>
            <person name="Thomas B.C."/>
            <person name="Banfield J.F."/>
        </authorList>
    </citation>
    <scope>NUCLEOTIDE SEQUENCE [LARGE SCALE GENOMIC DNA]</scope>
    <source>
        <strain evidence="15">CG2_30_44_31</strain>
    </source>
</reference>
<dbReference type="Pfam" id="PF00696">
    <property type="entry name" value="AA_kinase"/>
    <property type="match status" value="1"/>
</dbReference>
<evidence type="ECO:0000256" key="13">
    <source>
        <dbReference type="ARBA" id="ARBA00047767"/>
    </source>
</evidence>
<dbReference type="InterPro" id="IPR036393">
    <property type="entry name" value="AceGlu_kinase-like_sf"/>
</dbReference>
<name>A0A1J5B6V8_9BACT</name>
<comment type="subcellular location">
    <subcellularLocation>
        <location evidence="1">Cytoplasm</location>
    </subcellularLocation>
</comment>
<comment type="similarity">
    <text evidence="3">Belongs to the UMP kinase family.</text>
</comment>
<sequence>MILTKLKNTFVLSVGGSVFAPNDQDNRIDIQYLHDFEAFIRKQIAKKRRFFIVCGGGYTARQYRDAAKQAAGRNLTDEDLDWLGIHATRLNAHLFRTIFRDVAYPWILKHFDMVDKNAVNSPVVICGGWKPGWSTDYDAALIAHDYNIHTVVNLSNIDQVYDKDPNKFKDAQPIKKIHWKDLIALVGSKWTPGLNSPFDPIACCLAKKIGLKVIIANGHNFANLEKILEGKPFTGTEIE</sequence>
<evidence type="ECO:0000256" key="6">
    <source>
        <dbReference type="ARBA" id="ARBA00022490"/>
    </source>
</evidence>
<keyword evidence="8" id="KW-0547">Nucleotide-binding</keyword>
<accession>A0A1J5B6V8</accession>
<dbReference type="EC" id="2.7.4.22" evidence="4"/>
<dbReference type="NCBIfam" id="TIGR02076">
    <property type="entry name" value="pyrH_arch"/>
    <property type="match status" value="1"/>
</dbReference>
<dbReference type="AlphaFoldDB" id="A0A1J5B6V8"/>
<dbReference type="GO" id="GO:0044210">
    <property type="term" value="P:'de novo' CTP biosynthetic process"/>
    <property type="evidence" value="ECO:0007669"/>
    <property type="project" value="UniProtKB-UniPathway"/>
</dbReference>
<evidence type="ECO:0000256" key="5">
    <source>
        <dbReference type="ARBA" id="ARBA00016403"/>
    </source>
</evidence>
<dbReference type="InterPro" id="IPR011818">
    <property type="entry name" value="Uridylate_kinase_arch/spir"/>
</dbReference>
<dbReference type="PANTHER" id="PTHR42833">
    <property type="entry name" value="URIDYLATE KINASE"/>
    <property type="match status" value="1"/>
</dbReference>
<keyword evidence="7" id="KW-0808">Transferase</keyword>
<dbReference type="GO" id="GO:0006225">
    <property type="term" value="P:UDP biosynthetic process"/>
    <property type="evidence" value="ECO:0007669"/>
    <property type="project" value="TreeGrafter"/>
</dbReference>
<organism evidence="15 16">
    <name type="scientific">Candidatus Beckwithbacteria bacterium CG2_30_44_31</name>
    <dbReference type="NCBI Taxonomy" id="1805035"/>
    <lineage>
        <taxon>Bacteria</taxon>
        <taxon>Candidatus Beckwithiibacteriota</taxon>
    </lineage>
</organism>
<keyword evidence="6" id="KW-0963">Cytoplasm</keyword>
<comment type="catalytic activity">
    <reaction evidence="13">
        <text>UMP + ATP = UDP + ADP</text>
        <dbReference type="Rhea" id="RHEA:24400"/>
        <dbReference type="ChEBI" id="CHEBI:30616"/>
        <dbReference type="ChEBI" id="CHEBI:57865"/>
        <dbReference type="ChEBI" id="CHEBI:58223"/>
        <dbReference type="ChEBI" id="CHEBI:456216"/>
        <dbReference type="EC" id="2.7.4.22"/>
    </reaction>
</comment>
<keyword evidence="10" id="KW-0067">ATP-binding</keyword>
<dbReference type="EMBL" id="MNXQ01000026">
    <property type="protein sequence ID" value="OIP03722.1"/>
    <property type="molecule type" value="Genomic_DNA"/>
</dbReference>
<evidence type="ECO:0000256" key="7">
    <source>
        <dbReference type="ARBA" id="ARBA00022679"/>
    </source>
</evidence>
<proteinExistence type="inferred from homology"/>
<evidence type="ECO:0000256" key="11">
    <source>
        <dbReference type="ARBA" id="ARBA00022975"/>
    </source>
</evidence>
<dbReference type="SUPFAM" id="SSF53633">
    <property type="entry name" value="Carbamate kinase-like"/>
    <property type="match status" value="1"/>
</dbReference>
<evidence type="ECO:0000256" key="9">
    <source>
        <dbReference type="ARBA" id="ARBA00022777"/>
    </source>
</evidence>
<feature type="domain" description="Aspartate/glutamate/uridylate kinase" evidence="14">
    <location>
        <begin position="8"/>
        <end position="217"/>
    </location>
</feature>
<dbReference type="GO" id="GO:0033862">
    <property type="term" value="F:UMP kinase activity"/>
    <property type="evidence" value="ECO:0007669"/>
    <property type="project" value="UniProtKB-EC"/>
</dbReference>
<dbReference type="InterPro" id="IPR011817">
    <property type="entry name" value="Uridylate_kinase"/>
</dbReference>
<dbReference type="UniPathway" id="UPA00159">
    <property type="reaction ID" value="UER00275"/>
</dbReference>
<evidence type="ECO:0000256" key="1">
    <source>
        <dbReference type="ARBA" id="ARBA00004496"/>
    </source>
</evidence>
<evidence type="ECO:0000256" key="10">
    <source>
        <dbReference type="ARBA" id="ARBA00022840"/>
    </source>
</evidence>
<comment type="pathway">
    <text evidence="2">Pyrimidine metabolism; CTP biosynthesis via de novo pathway; UDP from UMP (UMPK route): step 1/1.</text>
</comment>
<keyword evidence="9 15" id="KW-0418">Kinase</keyword>
<evidence type="ECO:0000313" key="15">
    <source>
        <dbReference type="EMBL" id="OIP03722.1"/>
    </source>
</evidence>